<comment type="caution">
    <text evidence="7">The sequence shown here is derived from an EMBL/GenBank/DDBJ whole genome shotgun (WGS) entry which is preliminary data.</text>
</comment>
<feature type="compositionally biased region" description="Basic and acidic residues" evidence="5">
    <location>
        <begin position="101"/>
        <end position="112"/>
    </location>
</feature>
<feature type="region of interest" description="Disordered" evidence="5">
    <location>
        <begin position="89"/>
        <end position="132"/>
    </location>
</feature>
<reference evidence="7 8" key="1">
    <citation type="journal article" date="2019" name="Philos. Trans. R. Soc. Lond., B, Biol. Sci.">
        <title>Ant behaviour and brain gene expression of defending hosts depend on the ecological success of the intruding social parasite.</title>
        <authorList>
            <person name="Kaur R."/>
            <person name="Stoldt M."/>
            <person name="Jongepier E."/>
            <person name="Feldmeyer B."/>
            <person name="Menzel F."/>
            <person name="Bornberg-Bauer E."/>
            <person name="Foitzik S."/>
        </authorList>
    </citation>
    <scope>NUCLEOTIDE SEQUENCE [LARGE SCALE GENOMIC DNA]</scope>
    <source>
        <tissue evidence="7">Whole body</tissue>
    </source>
</reference>
<keyword evidence="2" id="KW-0238">DNA-binding</keyword>
<dbReference type="PROSITE" id="PS00036">
    <property type="entry name" value="BZIP_BASIC"/>
    <property type="match status" value="1"/>
</dbReference>
<evidence type="ECO:0000256" key="5">
    <source>
        <dbReference type="SAM" id="MobiDB-lite"/>
    </source>
</evidence>
<dbReference type="PANTHER" id="PTHR23351">
    <property type="entry name" value="FOS TRANSCRIPTION FACTOR-RELATED"/>
    <property type="match status" value="1"/>
</dbReference>
<evidence type="ECO:0000256" key="3">
    <source>
        <dbReference type="ARBA" id="ARBA00023163"/>
    </source>
</evidence>
<feature type="region of interest" description="Disordered" evidence="5">
    <location>
        <begin position="46"/>
        <end position="77"/>
    </location>
</feature>
<evidence type="ECO:0000256" key="2">
    <source>
        <dbReference type="ARBA" id="ARBA00023125"/>
    </source>
</evidence>
<dbReference type="AlphaFoldDB" id="A0A4S2KJC6"/>
<feature type="compositionally biased region" description="Acidic residues" evidence="5">
    <location>
        <begin position="113"/>
        <end position="123"/>
    </location>
</feature>
<keyword evidence="8" id="KW-1185">Reference proteome</keyword>
<organism evidence="7 8">
    <name type="scientific">Temnothorax longispinosus</name>
    <dbReference type="NCBI Taxonomy" id="300112"/>
    <lineage>
        <taxon>Eukaryota</taxon>
        <taxon>Metazoa</taxon>
        <taxon>Ecdysozoa</taxon>
        <taxon>Arthropoda</taxon>
        <taxon>Hexapoda</taxon>
        <taxon>Insecta</taxon>
        <taxon>Pterygota</taxon>
        <taxon>Neoptera</taxon>
        <taxon>Endopterygota</taxon>
        <taxon>Hymenoptera</taxon>
        <taxon>Apocrita</taxon>
        <taxon>Aculeata</taxon>
        <taxon>Formicoidea</taxon>
        <taxon>Formicidae</taxon>
        <taxon>Myrmicinae</taxon>
        <taxon>Temnothorax</taxon>
    </lineage>
</organism>
<keyword evidence="3" id="KW-0804">Transcription</keyword>
<dbReference type="Proteomes" id="UP000310200">
    <property type="component" value="Unassembled WGS sequence"/>
</dbReference>
<dbReference type="GO" id="GO:0000978">
    <property type="term" value="F:RNA polymerase II cis-regulatory region sequence-specific DNA binding"/>
    <property type="evidence" value="ECO:0007669"/>
    <property type="project" value="TreeGrafter"/>
</dbReference>
<dbReference type="InterPro" id="IPR000837">
    <property type="entry name" value="AP-1"/>
</dbReference>
<keyword evidence="4" id="KW-0175">Coiled coil</keyword>
<dbReference type="EMBL" id="QBLH01002107">
    <property type="protein sequence ID" value="TGZ49681.1"/>
    <property type="molecule type" value="Genomic_DNA"/>
</dbReference>
<gene>
    <name evidence="7" type="ORF">DBV15_01334</name>
</gene>
<feature type="compositionally biased region" description="Polar residues" evidence="5">
    <location>
        <begin position="63"/>
        <end position="77"/>
    </location>
</feature>
<dbReference type="Pfam" id="PF00170">
    <property type="entry name" value="bZIP_1"/>
    <property type="match status" value="1"/>
</dbReference>
<protein>
    <recommendedName>
        <fullName evidence="6">BZIP domain-containing protein</fullName>
    </recommendedName>
</protein>
<dbReference type="PANTHER" id="PTHR23351:SF24">
    <property type="entry name" value="ACTIVATING TRANSCRIPTION FACTOR 3-RELATED"/>
    <property type="match status" value="1"/>
</dbReference>
<dbReference type="GO" id="GO:0005634">
    <property type="term" value="C:nucleus"/>
    <property type="evidence" value="ECO:0007669"/>
    <property type="project" value="UniProtKB-ARBA"/>
</dbReference>
<evidence type="ECO:0000313" key="8">
    <source>
        <dbReference type="Proteomes" id="UP000310200"/>
    </source>
</evidence>
<evidence type="ECO:0000259" key="6">
    <source>
        <dbReference type="PROSITE" id="PS50217"/>
    </source>
</evidence>
<proteinExistence type="predicted"/>
<dbReference type="PROSITE" id="PS50217">
    <property type="entry name" value="BZIP"/>
    <property type="match status" value="1"/>
</dbReference>
<name>A0A4S2KJC6_9HYME</name>
<dbReference type="STRING" id="300112.A0A4S2KJC6"/>
<dbReference type="InterPro" id="IPR046347">
    <property type="entry name" value="bZIP_sf"/>
</dbReference>
<dbReference type="GO" id="GO:0000981">
    <property type="term" value="F:DNA-binding transcription factor activity, RNA polymerase II-specific"/>
    <property type="evidence" value="ECO:0007669"/>
    <property type="project" value="TreeGrafter"/>
</dbReference>
<feature type="domain" description="BZIP" evidence="6">
    <location>
        <begin position="244"/>
        <end position="307"/>
    </location>
</feature>
<dbReference type="InterPro" id="IPR004827">
    <property type="entry name" value="bZIP"/>
</dbReference>
<evidence type="ECO:0000313" key="7">
    <source>
        <dbReference type="EMBL" id="TGZ49681.1"/>
    </source>
</evidence>
<sequence>MYNLNVNVNPSPTGAAGLLGVTAAAAEVTPRTPEIVNSLIAMTNPFEGYGSGNEKGMRDRTDSTSSGEPSPPSVQHTCSQLIKEGLKLTLQTKRRANSSGDDSKKKTKKEDGSGADDEEEDEASNNNNKAGKVAGNESTRLLVFCKLEKSKTISCINSFKASFKAFDISKFPTSQDLNGIFKAYFLHLKAGISKVPNPKNRNNRNFLKTIEDTQEISLFSRKDMDIRIKNAEILCSLQLTPEDEERRRRRRERNKIAATKCRLKKREKTVILVQESEILETQNHDLKSQIQELETQRRRLVDMLSLHGPTCLKGVDTTSFQQFAEPLHLPSYQDNFVPQQPPPALNQPQNCVTEYPVKVEEYETDFYRQGSPFVPTTSDAGCTSKKGHATTEIVLQNLINNFLKNIDENLQD</sequence>
<dbReference type="SMART" id="SM00338">
    <property type="entry name" value="BRLZ"/>
    <property type="match status" value="1"/>
</dbReference>
<dbReference type="Gene3D" id="1.20.5.170">
    <property type="match status" value="1"/>
</dbReference>
<dbReference type="SUPFAM" id="SSF57959">
    <property type="entry name" value="Leucine zipper domain"/>
    <property type="match status" value="1"/>
</dbReference>
<dbReference type="PRINTS" id="PR00042">
    <property type="entry name" value="LEUZIPPRFOS"/>
</dbReference>
<dbReference type="CDD" id="cd14722">
    <property type="entry name" value="bZIP_ATF3"/>
    <property type="match status" value="1"/>
</dbReference>
<feature type="coiled-coil region" evidence="4">
    <location>
        <begin position="276"/>
        <end position="303"/>
    </location>
</feature>
<evidence type="ECO:0000256" key="4">
    <source>
        <dbReference type="SAM" id="Coils"/>
    </source>
</evidence>
<evidence type="ECO:0000256" key="1">
    <source>
        <dbReference type="ARBA" id="ARBA00023015"/>
    </source>
</evidence>
<keyword evidence="1" id="KW-0805">Transcription regulation</keyword>
<accession>A0A4S2KJC6</accession>